<gene>
    <name evidence="3" type="ORF">F9B85_06385</name>
</gene>
<feature type="domain" description="SpoVT-AbrB" evidence="2">
    <location>
        <begin position="5"/>
        <end position="51"/>
    </location>
</feature>
<keyword evidence="4" id="KW-1185">Reference proteome</keyword>
<evidence type="ECO:0000259" key="2">
    <source>
        <dbReference type="PROSITE" id="PS51740"/>
    </source>
</evidence>
<organism evidence="3 4">
    <name type="scientific">Heliorestis acidaminivorans</name>
    <dbReference type="NCBI Taxonomy" id="553427"/>
    <lineage>
        <taxon>Bacteria</taxon>
        <taxon>Bacillati</taxon>
        <taxon>Bacillota</taxon>
        <taxon>Clostridia</taxon>
        <taxon>Eubacteriales</taxon>
        <taxon>Heliobacteriaceae</taxon>
        <taxon>Heliorestis</taxon>
    </lineage>
</organism>
<dbReference type="PANTHER" id="PTHR40516">
    <property type="entry name" value="ANTITOXIN CHPS-RELATED"/>
    <property type="match status" value="1"/>
</dbReference>
<protein>
    <submittedName>
        <fullName evidence="3">AbrB/MazE/SpoVT family DNA-binding domain-containing protein</fullName>
    </submittedName>
</protein>
<evidence type="ECO:0000313" key="3">
    <source>
        <dbReference type="EMBL" id="KAB2953109.1"/>
    </source>
</evidence>
<accession>A0A6I0ERW6</accession>
<dbReference type="EMBL" id="WBXO01000004">
    <property type="protein sequence ID" value="KAB2953109.1"/>
    <property type="molecule type" value="Genomic_DNA"/>
</dbReference>
<evidence type="ECO:0000313" key="4">
    <source>
        <dbReference type="Proteomes" id="UP000468766"/>
    </source>
</evidence>
<dbReference type="SMART" id="SM00966">
    <property type="entry name" value="SpoVT_AbrB"/>
    <property type="match status" value="1"/>
</dbReference>
<sequence>MTTTTTVQKWGNSLAVRIPRDVADRIEIKQGTELELTVFDDKELILVPIKRRKKYSLEELVSKITPENRHNYIDSDREGRELI</sequence>
<keyword evidence="1 3" id="KW-0238">DNA-binding</keyword>
<dbReference type="Proteomes" id="UP000468766">
    <property type="component" value="Unassembled WGS sequence"/>
</dbReference>
<name>A0A6I0ERW6_9FIRM</name>
<dbReference type="AlphaFoldDB" id="A0A6I0ERW6"/>
<comment type="caution">
    <text evidence="3">The sequence shown here is derived from an EMBL/GenBank/DDBJ whole genome shotgun (WGS) entry which is preliminary data.</text>
</comment>
<dbReference type="PROSITE" id="PS51740">
    <property type="entry name" value="SPOVT_ABRB"/>
    <property type="match status" value="1"/>
</dbReference>
<dbReference type="Gene3D" id="2.10.260.10">
    <property type="match status" value="1"/>
</dbReference>
<dbReference type="InterPro" id="IPR007159">
    <property type="entry name" value="SpoVT-AbrB_dom"/>
</dbReference>
<reference evidence="3 4" key="1">
    <citation type="submission" date="2019-10" db="EMBL/GenBank/DDBJ databases">
        <title>Whole-genome sequence of the extremophile Heliorestis acidaminivorans DSM 24790.</title>
        <authorList>
            <person name="Kyndt J.A."/>
            <person name="Meyer T.E."/>
        </authorList>
    </citation>
    <scope>NUCLEOTIDE SEQUENCE [LARGE SCALE GENOMIC DNA]</scope>
    <source>
        <strain evidence="3 4">DSM 24790</strain>
    </source>
</reference>
<dbReference type="GO" id="GO:0003677">
    <property type="term" value="F:DNA binding"/>
    <property type="evidence" value="ECO:0007669"/>
    <property type="project" value="UniProtKB-UniRule"/>
</dbReference>
<dbReference type="InterPro" id="IPR037914">
    <property type="entry name" value="SpoVT-AbrB_sf"/>
</dbReference>
<dbReference type="SUPFAM" id="SSF89447">
    <property type="entry name" value="AbrB/MazE/MraZ-like"/>
    <property type="match status" value="1"/>
</dbReference>
<dbReference type="GO" id="GO:0097351">
    <property type="term" value="F:toxin sequestering activity"/>
    <property type="evidence" value="ECO:0007669"/>
    <property type="project" value="InterPro"/>
</dbReference>
<dbReference type="Pfam" id="PF04014">
    <property type="entry name" value="MazE_antitoxin"/>
    <property type="match status" value="1"/>
</dbReference>
<dbReference type="InterPro" id="IPR039052">
    <property type="entry name" value="Antitox_PemI-like"/>
</dbReference>
<dbReference type="OrthoDB" id="9795766at2"/>
<evidence type="ECO:0000256" key="1">
    <source>
        <dbReference type="PROSITE-ProRule" id="PRU01076"/>
    </source>
</evidence>
<proteinExistence type="predicted"/>
<dbReference type="PANTHER" id="PTHR40516:SF1">
    <property type="entry name" value="ANTITOXIN CHPS-RELATED"/>
    <property type="match status" value="1"/>
</dbReference>